<sequence length="108" mass="11376">MPTPLTLDTAGGNDGQLVLIAVGEIDLSNVATFTRSLTAAITENAGSTEKITVDLSAVEYLDSAAINVLFNHAEHIHLIVRPLLIRVLTVSGLTELTTVESASPKAEH</sequence>
<dbReference type="AlphaFoldDB" id="A0A1A2Z469"/>
<dbReference type="Proteomes" id="UP000093592">
    <property type="component" value="Unassembled WGS sequence"/>
</dbReference>
<evidence type="ECO:0000259" key="1">
    <source>
        <dbReference type="PROSITE" id="PS50801"/>
    </source>
</evidence>
<dbReference type="EMBL" id="LZKJ01000136">
    <property type="protein sequence ID" value="OBI44468.1"/>
    <property type="molecule type" value="Genomic_DNA"/>
</dbReference>
<reference evidence="3" key="1">
    <citation type="submission" date="2016-06" db="EMBL/GenBank/DDBJ databases">
        <authorList>
            <person name="Sutton G."/>
            <person name="Brinkac L."/>
            <person name="Sanka R."/>
            <person name="Adams M."/>
            <person name="Lau E."/>
            <person name="Sam S."/>
            <person name="Sreng N."/>
            <person name="Him V."/>
            <person name="Kerleguer A."/>
            <person name="Cheng S."/>
        </authorList>
    </citation>
    <scope>NUCLEOTIDE SEQUENCE [LARGE SCALE GENOMIC DNA]</scope>
    <source>
        <strain evidence="3">E861</strain>
    </source>
</reference>
<dbReference type="Pfam" id="PF01740">
    <property type="entry name" value="STAS"/>
    <property type="match status" value="1"/>
</dbReference>
<feature type="domain" description="STAS" evidence="1">
    <location>
        <begin position="14"/>
        <end position="69"/>
    </location>
</feature>
<dbReference type="CDD" id="cd07043">
    <property type="entry name" value="STAS_anti-anti-sigma_factors"/>
    <property type="match status" value="1"/>
</dbReference>
<dbReference type="SUPFAM" id="SSF52091">
    <property type="entry name" value="SpoIIaa-like"/>
    <property type="match status" value="1"/>
</dbReference>
<dbReference type="InterPro" id="IPR002645">
    <property type="entry name" value="STAS_dom"/>
</dbReference>
<accession>A0A1A2Z469</accession>
<dbReference type="Gene3D" id="3.30.750.24">
    <property type="entry name" value="STAS domain"/>
    <property type="match status" value="1"/>
</dbReference>
<dbReference type="OrthoDB" id="4628340at2"/>
<dbReference type="RefSeq" id="WP_065015249.1">
    <property type="nucleotide sequence ID" value="NZ_LZKJ01000136.1"/>
</dbReference>
<gene>
    <name evidence="2" type="ORF">A5707_03305</name>
</gene>
<proteinExistence type="predicted"/>
<name>A0A1A2Z469_9MYCO</name>
<evidence type="ECO:0000313" key="2">
    <source>
        <dbReference type="EMBL" id="OBI44468.1"/>
    </source>
</evidence>
<organism evidence="2 3">
    <name type="scientific">Mycobacterium kyorinense</name>
    <dbReference type="NCBI Taxonomy" id="487514"/>
    <lineage>
        <taxon>Bacteria</taxon>
        <taxon>Bacillati</taxon>
        <taxon>Actinomycetota</taxon>
        <taxon>Actinomycetes</taxon>
        <taxon>Mycobacteriales</taxon>
        <taxon>Mycobacteriaceae</taxon>
        <taxon>Mycobacterium</taxon>
    </lineage>
</organism>
<dbReference type="PROSITE" id="PS50801">
    <property type="entry name" value="STAS"/>
    <property type="match status" value="1"/>
</dbReference>
<protein>
    <submittedName>
        <fullName evidence="2">Anti-anti-sigma factor</fullName>
    </submittedName>
</protein>
<dbReference type="InterPro" id="IPR036513">
    <property type="entry name" value="STAS_dom_sf"/>
</dbReference>
<evidence type="ECO:0000313" key="3">
    <source>
        <dbReference type="Proteomes" id="UP000093592"/>
    </source>
</evidence>
<comment type="caution">
    <text evidence="2">The sequence shown here is derived from an EMBL/GenBank/DDBJ whole genome shotgun (WGS) entry which is preliminary data.</text>
</comment>